<evidence type="ECO:0000256" key="5">
    <source>
        <dbReference type="ARBA" id="ARBA00022927"/>
    </source>
</evidence>
<dbReference type="InterPro" id="IPR027417">
    <property type="entry name" value="P-loop_NTPase"/>
</dbReference>
<dbReference type="AlphaFoldDB" id="A0ABD3SS68"/>
<feature type="region of interest" description="Disordered" evidence="7">
    <location>
        <begin position="412"/>
        <end position="433"/>
    </location>
</feature>
<feature type="region of interest" description="Disordered" evidence="7">
    <location>
        <begin position="448"/>
        <end position="475"/>
    </location>
</feature>
<keyword evidence="5 6" id="KW-0653">Protein transport</keyword>
<keyword evidence="4 6" id="KW-0067">ATP-binding</keyword>
<dbReference type="GO" id="GO:0005737">
    <property type="term" value="C:cytoplasm"/>
    <property type="evidence" value="ECO:0007669"/>
    <property type="project" value="UniProtKB-SubCell"/>
</dbReference>
<feature type="compositionally biased region" description="Low complexity" evidence="7">
    <location>
        <begin position="342"/>
        <end position="351"/>
    </location>
</feature>
<dbReference type="GO" id="GO:0016787">
    <property type="term" value="F:hydrolase activity"/>
    <property type="evidence" value="ECO:0007669"/>
    <property type="project" value="UniProtKB-KW"/>
</dbReference>
<feature type="region of interest" description="Disordered" evidence="7">
    <location>
        <begin position="63"/>
        <end position="84"/>
    </location>
</feature>
<dbReference type="FunFam" id="3.40.50.300:FF:000154">
    <property type="entry name" value="Vesicle-fusing ATPase 1"/>
    <property type="match status" value="1"/>
</dbReference>
<dbReference type="SMART" id="SM00382">
    <property type="entry name" value="AAA"/>
    <property type="match status" value="1"/>
</dbReference>
<reference evidence="9 10" key="1">
    <citation type="submission" date="2024-10" db="EMBL/GenBank/DDBJ databases">
        <title>Updated reference genomes for cyclostephanoid diatoms.</title>
        <authorList>
            <person name="Roberts W.R."/>
            <person name="Alverson A.J."/>
        </authorList>
    </citation>
    <scope>NUCLEOTIDE SEQUENCE [LARGE SCALE GENOMIC DNA]</scope>
    <source>
        <strain evidence="9 10">AJA228-03</strain>
    </source>
</reference>
<keyword evidence="6" id="KW-0479">Metal-binding</keyword>
<keyword evidence="6" id="KW-0460">Magnesium</keyword>
<dbReference type="Gene3D" id="3.40.50.300">
    <property type="entry name" value="P-loop containing nucleotide triphosphate hydrolases"/>
    <property type="match status" value="1"/>
</dbReference>
<keyword evidence="6" id="KW-0931">ER-Golgi transport</keyword>
<organism evidence="9 10">
    <name type="scientific">Cyclostephanos tholiformis</name>
    <dbReference type="NCBI Taxonomy" id="382380"/>
    <lineage>
        <taxon>Eukaryota</taxon>
        <taxon>Sar</taxon>
        <taxon>Stramenopiles</taxon>
        <taxon>Ochrophyta</taxon>
        <taxon>Bacillariophyta</taxon>
        <taxon>Coscinodiscophyceae</taxon>
        <taxon>Thalassiosirophycidae</taxon>
        <taxon>Stephanodiscales</taxon>
        <taxon>Stephanodiscaceae</taxon>
        <taxon>Cyclostephanos</taxon>
    </lineage>
</organism>
<evidence type="ECO:0000256" key="3">
    <source>
        <dbReference type="ARBA" id="ARBA00022741"/>
    </source>
</evidence>
<feature type="compositionally biased region" description="Acidic residues" evidence="7">
    <location>
        <begin position="127"/>
        <end position="138"/>
    </location>
</feature>
<accession>A0ABD3SS68</accession>
<evidence type="ECO:0000313" key="10">
    <source>
        <dbReference type="Proteomes" id="UP001530377"/>
    </source>
</evidence>
<dbReference type="PROSITE" id="PS00674">
    <property type="entry name" value="AAA"/>
    <property type="match status" value="1"/>
</dbReference>
<dbReference type="GO" id="GO:0016192">
    <property type="term" value="P:vesicle-mediated transport"/>
    <property type="evidence" value="ECO:0007669"/>
    <property type="project" value="UniProtKB-KW"/>
</dbReference>
<feature type="compositionally biased region" description="Basic and acidic residues" evidence="7">
    <location>
        <begin position="359"/>
        <end position="370"/>
    </location>
</feature>
<sequence>MNSVLNCAAIPSSSSRPEMVSPRPPPLGVGRCLGWSLFLVQNMLLLPRGCSGNGGGGGLGLEVTTTTGRRPSPSPSPSPSSWSTAFVTTTTTSAAGRGMMGARRLLARPLSSYVHHHPVGSGKGGDIDDDDNDHDDDPFSLLSSLAATALLQSDRRRDAVGKDEEWGQGSSATNWIDEGSAFAFRKALDKVRLYLPGGKDDEDDGYRRGREGRDEAITWLRWMRSVPSPLIVDLSSEARLAADGTVSDDFLRLLDGDLSGGRDEGVIAVATMGDERRMRRTRSEFMDRIQCRLILLPSGLGLGGGGLFEPAGSLTFSKLLYGGVTRYRILPSSSGGGGSGGDVSSSDASSAVRKKPPRRVGERTERKTSASDHVPSWVQYGGAERRYDAVDMGPAMVLEFTLLPKIQGGVVDNLDNDSGDNSQGRSGGDMTLRRLAWRPTNMFRYVVVDDDKKPNNGSAEDEGGATTSSSSSLLQGKDRNNAFVSDFRSRVGGLSRQIDNIVRRVLDGRVIRPAEVDVDGNLLSYGEAKGKSAGGSNDDAAAFLSSLDDASRRLSMVAMEAEELALLGLTPVRGLLLYGPPGCGKTALAREIARALRARAPKIVSAPELLDRWVGGSERLVRELFHDAEAELASVNGDASRSALHVIVIDEIDAVFRKRSSAEDSGEATRSSTVNQILSKLDGVKSIPNVLLIGMTNRRELLDEALLRPGRLEVQIEIPLPDREGRREILNIHFGALRNRGRLSQPLCCAIDGRHDRSEDDGVVPVRRERGRKRRALKKATEDVLDYFYPSRNAAFDLAHDSVTGGFSGADLEGLVTPVGNNNVDYLD</sequence>
<dbReference type="PANTHER" id="PTHR23078">
    <property type="entry name" value="VESICULAR-FUSION PROTEIN NSF"/>
    <property type="match status" value="1"/>
</dbReference>
<keyword evidence="10" id="KW-1185">Reference proteome</keyword>
<dbReference type="PANTHER" id="PTHR23078:SF3">
    <property type="entry name" value="VESICLE-FUSING ATPASE"/>
    <property type="match status" value="1"/>
</dbReference>
<dbReference type="InterPro" id="IPR039812">
    <property type="entry name" value="Vesicle-fus_ATPase"/>
</dbReference>
<evidence type="ECO:0000256" key="1">
    <source>
        <dbReference type="ARBA" id="ARBA00006914"/>
    </source>
</evidence>
<feature type="domain" description="AAA+ ATPase" evidence="8">
    <location>
        <begin position="571"/>
        <end position="722"/>
    </location>
</feature>
<dbReference type="Proteomes" id="UP001530377">
    <property type="component" value="Unassembled WGS sequence"/>
</dbReference>
<dbReference type="GO" id="GO:0046872">
    <property type="term" value="F:metal ion binding"/>
    <property type="evidence" value="ECO:0007669"/>
    <property type="project" value="UniProtKB-UniRule"/>
</dbReference>
<evidence type="ECO:0000256" key="7">
    <source>
        <dbReference type="SAM" id="MobiDB-lite"/>
    </source>
</evidence>
<comment type="catalytic activity">
    <reaction evidence="6">
        <text>ATP + H2O = ADP + phosphate + H(+)</text>
        <dbReference type="Rhea" id="RHEA:13065"/>
        <dbReference type="ChEBI" id="CHEBI:15377"/>
        <dbReference type="ChEBI" id="CHEBI:15378"/>
        <dbReference type="ChEBI" id="CHEBI:30616"/>
        <dbReference type="ChEBI" id="CHEBI:43474"/>
        <dbReference type="ChEBI" id="CHEBI:456216"/>
        <dbReference type="EC" id="3.6.4.6"/>
    </reaction>
</comment>
<keyword evidence="6" id="KW-0378">Hydrolase</keyword>
<feature type="region of interest" description="Disordered" evidence="7">
    <location>
        <begin position="331"/>
        <end position="375"/>
    </location>
</feature>
<dbReference type="InterPro" id="IPR003959">
    <property type="entry name" value="ATPase_AAA_core"/>
</dbReference>
<evidence type="ECO:0000256" key="2">
    <source>
        <dbReference type="ARBA" id="ARBA00022448"/>
    </source>
</evidence>
<name>A0ABD3SS68_9STRA</name>
<proteinExistence type="inferred from homology"/>
<evidence type="ECO:0000256" key="4">
    <source>
        <dbReference type="ARBA" id="ARBA00022840"/>
    </source>
</evidence>
<evidence type="ECO:0000259" key="8">
    <source>
        <dbReference type="SMART" id="SM00382"/>
    </source>
</evidence>
<dbReference type="GO" id="GO:0015031">
    <property type="term" value="P:protein transport"/>
    <property type="evidence" value="ECO:0007669"/>
    <property type="project" value="UniProtKB-KW"/>
</dbReference>
<evidence type="ECO:0000313" key="9">
    <source>
        <dbReference type="EMBL" id="KAL3827447.1"/>
    </source>
</evidence>
<gene>
    <name evidence="9" type="ORF">ACHAXA_003181</name>
</gene>
<comment type="subcellular location">
    <subcellularLocation>
        <location evidence="6">Cytoplasm</location>
    </subcellularLocation>
</comment>
<dbReference type="GO" id="GO:0005524">
    <property type="term" value="F:ATP binding"/>
    <property type="evidence" value="ECO:0007669"/>
    <property type="project" value="UniProtKB-UniRule"/>
</dbReference>
<protein>
    <recommendedName>
        <fullName evidence="6">Vesicle-fusing ATPase</fullName>
        <ecNumber evidence="6">3.6.4.6</ecNumber>
    </recommendedName>
</protein>
<comment type="similarity">
    <text evidence="1 6">Belongs to the AAA ATPase family.</text>
</comment>
<dbReference type="SUPFAM" id="SSF52540">
    <property type="entry name" value="P-loop containing nucleoside triphosphate hydrolases"/>
    <property type="match status" value="1"/>
</dbReference>
<keyword evidence="3 6" id="KW-0547">Nucleotide-binding</keyword>
<keyword evidence="2 6" id="KW-0813">Transport</keyword>
<keyword evidence="6" id="KW-0963">Cytoplasm</keyword>
<dbReference type="InterPro" id="IPR003960">
    <property type="entry name" value="ATPase_AAA_CS"/>
</dbReference>
<dbReference type="Pfam" id="PF00004">
    <property type="entry name" value="AAA"/>
    <property type="match status" value="1"/>
</dbReference>
<comment type="cofactor">
    <cofactor evidence="6">
        <name>Mg(2+)</name>
        <dbReference type="ChEBI" id="CHEBI:18420"/>
    </cofactor>
    <text evidence="6">Binds 1 Mg(2+) ion per subunit.</text>
</comment>
<comment type="function">
    <text evidence="6">Required for vesicle-mediated transport. Catalyzes the fusion of transport vesicles within the Golgi cisternae. Is also required for transport from the endoplasmic reticulum to the Golgi stack. Seems to function as a fusion protein required for the delivery of cargo proteins to all compartments of the Golgi stack independent of vesicle origin.</text>
</comment>
<dbReference type="EMBL" id="JALLPB020000004">
    <property type="protein sequence ID" value="KAL3827447.1"/>
    <property type="molecule type" value="Genomic_DNA"/>
</dbReference>
<comment type="caution">
    <text evidence="9">The sequence shown here is derived from an EMBL/GenBank/DDBJ whole genome shotgun (WGS) entry which is preliminary data.</text>
</comment>
<evidence type="ECO:0000256" key="6">
    <source>
        <dbReference type="RuleBase" id="RU367045"/>
    </source>
</evidence>
<dbReference type="EC" id="3.6.4.6" evidence="6"/>
<dbReference type="InterPro" id="IPR003593">
    <property type="entry name" value="AAA+_ATPase"/>
</dbReference>
<feature type="region of interest" description="Disordered" evidence="7">
    <location>
        <begin position="116"/>
        <end position="139"/>
    </location>
</feature>